<keyword evidence="1" id="KW-0812">Transmembrane</keyword>
<keyword evidence="1" id="KW-0472">Membrane</keyword>
<protein>
    <submittedName>
        <fullName evidence="2">Uncharacterized protein</fullName>
    </submittedName>
</protein>
<dbReference type="GeneID" id="84024726"/>
<gene>
    <name evidence="2" type="ORF">M8N44_12660</name>
</gene>
<evidence type="ECO:0000313" key="2">
    <source>
        <dbReference type="EMBL" id="MCL6658164.1"/>
    </source>
</evidence>
<feature type="transmembrane region" description="Helical" evidence="1">
    <location>
        <begin position="54"/>
        <end position="72"/>
    </location>
</feature>
<dbReference type="RefSeq" id="WP_146021128.1">
    <property type="nucleotide sequence ID" value="NZ_CP072027.1"/>
</dbReference>
<name>A0ABT0RB67_9BACT</name>
<keyword evidence="1" id="KW-1133">Transmembrane helix</keyword>
<keyword evidence="3" id="KW-1185">Reference proteome</keyword>
<comment type="caution">
    <text evidence="2">The sequence shown here is derived from an EMBL/GenBank/DDBJ whole genome shotgun (WGS) entry which is preliminary data.</text>
</comment>
<dbReference type="Proteomes" id="UP001202031">
    <property type="component" value="Unassembled WGS sequence"/>
</dbReference>
<proteinExistence type="predicted"/>
<sequence length="74" mass="8483">MPGLIGTRRTALFSAEWFTGPEGRRPRFFLLRLFFHEDAGKMARGVFGVILNDLPFLYGFLVVSFVIFLPFGRI</sequence>
<organism evidence="2 3">
    <name type="scientific">Akkermansia massiliensis</name>
    <dbReference type="NCBI Taxonomy" id="2927224"/>
    <lineage>
        <taxon>Bacteria</taxon>
        <taxon>Pseudomonadati</taxon>
        <taxon>Verrucomicrobiota</taxon>
        <taxon>Verrucomicrobiia</taxon>
        <taxon>Verrucomicrobiales</taxon>
        <taxon>Akkermansiaceae</taxon>
        <taxon>Akkermansia</taxon>
    </lineage>
</organism>
<evidence type="ECO:0000256" key="1">
    <source>
        <dbReference type="SAM" id="Phobius"/>
    </source>
</evidence>
<accession>A0ABT0RB67</accession>
<dbReference type="EMBL" id="JAMGSI010000002">
    <property type="protein sequence ID" value="MCL6658164.1"/>
    <property type="molecule type" value="Genomic_DNA"/>
</dbReference>
<evidence type="ECO:0000313" key="3">
    <source>
        <dbReference type="Proteomes" id="UP001202031"/>
    </source>
</evidence>
<reference evidence="2 3" key="1">
    <citation type="submission" date="2022-03" db="EMBL/GenBank/DDBJ databases">
        <title>Taxonomic description of new species and reclassification of some bacterial strains.</title>
        <authorList>
            <person name="Ndongo S."/>
        </authorList>
    </citation>
    <scope>NUCLEOTIDE SEQUENCE [LARGE SCALE GENOMIC DNA]</scope>
    <source>
        <strain evidence="2 3">Marseille-P6666</strain>
    </source>
</reference>